<dbReference type="EMBL" id="CP012752">
    <property type="protein sequence ID" value="ALG09209.1"/>
    <property type="molecule type" value="Genomic_DNA"/>
</dbReference>
<keyword evidence="2" id="KW-1185">Reference proteome</keyword>
<proteinExistence type="predicted"/>
<name>A0A0N9I3V5_9PSEU</name>
<dbReference type="RefSeq" id="WP_054291113.1">
    <property type="nucleotide sequence ID" value="NZ_CP012752.1"/>
</dbReference>
<gene>
    <name evidence="1" type="ORF">AOZ06_21895</name>
</gene>
<evidence type="ECO:0000313" key="2">
    <source>
        <dbReference type="Proteomes" id="UP000063699"/>
    </source>
</evidence>
<organism evidence="1 2">
    <name type="scientific">Kibdelosporangium phytohabitans</name>
    <dbReference type="NCBI Taxonomy" id="860235"/>
    <lineage>
        <taxon>Bacteria</taxon>
        <taxon>Bacillati</taxon>
        <taxon>Actinomycetota</taxon>
        <taxon>Actinomycetes</taxon>
        <taxon>Pseudonocardiales</taxon>
        <taxon>Pseudonocardiaceae</taxon>
        <taxon>Kibdelosporangium</taxon>
    </lineage>
</organism>
<dbReference type="STRING" id="860235.AOZ06_21895"/>
<accession>A0A0N9I3V5</accession>
<dbReference type="AlphaFoldDB" id="A0A0N9I3V5"/>
<sequence>MVAGGTRPYGGPFPAPGGDHRIWRNEVAQPGALALLAIGRYDVKVSTGPGGGQVVTAYGTDLGPLDAPARAPVERTPEIVEARANWFGPCPYAGVGDQSGRRERLAASRH</sequence>
<evidence type="ECO:0000313" key="1">
    <source>
        <dbReference type="EMBL" id="ALG09209.1"/>
    </source>
</evidence>
<protein>
    <submittedName>
        <fullName evidence="1">Uncharacterized protein</fullName>
    </submittedName>
</protein>
<dbReference type="Proteomes" id="UP000063699">
    <property type="component" value="Chromosome"/>
</dbReference>
<reference evidence="1 2" key="1">
    <citation type="submission" date="2015-07" db="EMBL/GenBank/DDBJ databases">
        <title>Genome sequencing of Kibdelosporangium phytohabitans.</title>
        <authorList>
            <person name="Qin S."/>
            <person name="Xing K."/>
        </authorList>
    </citation>
    <scope>NUCLEOTIDE SEQUENCE [LARGE SCALE GENOMIC DNA]</scope>
    <source>
        <strain evidence="1 2">KLBMP1111</strain>
    </source>
</reference>
<dbReference type="KEGG" id="kphy:AOZ06_21895"/>